<reference evidence="3" key="1">
    <citation type="submission" date="2017-09" db="EMBL/GenBank/DDBJ databases">
        <authorList>
            <person name="Varghese N."/>
            <person name="Submissions S."/>
        </authorList>
    </citation>
    <scope>NUCLEOTIDE SEQUENCE [LARGE SCALE GENOMIC DNA]</scope>
    <source>
        <strain evidence="3">CGMCC 4.6857</strain>
    </source>
</reference>
<feature type="region of interest" description="Disordered" evidence="1">
    <location>
        <begin position="562"/>
        <end position="585"/>
    </location>
</feature>
<feature type="region of interest" description="Disordered" evidence="1">
    <location>
        <begin position="220"/>
        <end position="261"/>
    </location>
</feature>
<dbReference type="Gene3D" id="3.90.176.10">
    <property type="entry name" value="Toxin ADP-ribosyltransferase, Chain A, domain 1"/>
    <property type="match status" value="1"/>
</dbReference>
<feature type="compositionally biased region" description="Low complexity" evidence="1">
    <location>
        <begin position="193"/>
        <end position="207"/>
    </location>
</feature>
<evidence type="ECO:0000313" key="2">
    <source>
        <dbReference type="EMBL" id="SNY69856.1"/>
    </source>
</evidence>
<protein>
    <submittedName>
        <fullName evidence="2">Uncharacterized protein</fullName>
    </submittedName>
</protein>
<evidence type="ECO:0000313" key="3">
    <source>
        <dbReference type="Proteomes" id="UP000219612"/>
    </source>
</evidence>
<sequence>MEPNVGHWRLVGGRRGLVLVPAHRPRPWYTPELPQPRMRDGARVGPPVGRATPAGWSFAGEAPERPPVIGFFVVDARWDPIGFEVEGRQISPALFAAHLAALGTTRPILLSPHRPEGSPAASRRILIELCQAFGRPVTTAEGTIRYAADGTASTDGAFRRWHPAPRPAEDLGSILPAPAVAYSGDAEPRPPRTETVTPAGPAGPVAVGPGWAGLLDVRGRTRSPKVAEPRPPVRRAPEAGTAASSIPHQSPASTTPAVPVGPAVEMPPAPVVPAVPMRTAAERPAPVAGPVKAAAVLASGAEAATIPAGPAGPGAGLWLPDAEPAVDPAAVRETLGRSYDAHARVVARLLSENPGLRAVAGPSTAATAGLVAVRSYLLDENAALNAALRGETPVDETRALLLAVTARHGLVRLPSVFGPVFRNLPADPDVTVSYRPGEELEEPGFVDVDLVPAAGDGVAIEFAIWSTSARRVGGLGAGESAALFPPGSRFSVLAVDEPADRTAPVRVLLRDLATTGRGRAGPESVDRVVTRLREVARPSGVIRPAGRAGFPIGVDRQQRRFRRGAPAHLRPSGSGPAFAERMERA</sequence>
<feature type="compositionally biased region" description="Polar residues" evidence="1">
    <location>
        <begin position="242"/>
        <end position="255"/>
    </location>
</feature>
<accession>A0A285KEM3</accession>
<keyword evidence="3" id="KW-1185">Reference proteome</keyword>
<organism evidence="2 3">
    <name type="scientific">Paractinoplanes atraurantiacus</name>
    <dbReference type="NCBI Taxonomy" id="1036182"/>
    <lineage>
        <taxon>Bacteria</taxon>
        <taxon>Bacillati</taxon>
        <taxon>Actinomycetota</taxon>
        <taxon>Actinomycetes</taxon>
        <taxon>Micromonosporales</taxon>
        <taxon>Micromonosporaceae</taxon>
        <taxon>Paractinoplanes</taxon>
    </lineage>
</organism>
<name>A0A285KEM3_9ACTN</name>
<dbReference type="Proteomes" id="UP000219612">
    <property type="component" value="Unassembled WGS sequence"/>
</dbReference>
<evidence type="ECO:0000256" key="1">
    <source>
        <dbReference type="SAM" id="MobiDB-lite"/>
    </source>
</evidence>
<proteinExistence type="predicted"/>
<gene>
    <name evidence="2" type="ORF">SAMN05421748_13627</name>
</gene>
<dbReference type="AlphaFoldDB" id="A0A285KEM3"/>
<dbReference type="EMBL" id="OBDY01000036">
    <property type="protein sequence ID" value="SNY69856.1"/>
    <property type="molecule type" value="Genomic_DNA"/>
</dbReference>
<feature type="region of interest" description="Disordered" evidence="1">
    <location>
        <begin position="181"/>
        <end position="207"/>
    </location>
</feature>